<proteinExistence type="predicted"/>
<dbReference type="EMBL" id="LQBK01000033">
    <property type="protein sequence ID" value="KUG55495.1"/>
    <property type="molecule type" value="Genomic_DNA"/>
</dbReference>
<protein>
    <submittedName>
        <fullName evidence="2">Uncharacterized protein</fullName>
    </submittedName>
</protein>
<dbReference type="AlphaFoldDB" id="A0A0W8I7W8"/>
<evidence type="ECO:0000313" key="2">
    <source>
        <dbReference type="EMBL" id="KUG55495.1"/>
    </source>
</evidence>
<organism evidence="2 3">
    <name type="scientific">Kocuria rosea subsp. polaris</name>
    <dbReference type="NCBI Taxonomy" id="136273"/>
    <lineage>
        <taxon>Bacteria</taxon>
        <taxon>Bacillati</taxon>
        <taxon>Actinomycetota</taxon>
        <taxon>Actinomycetes</taxon>
        <taxon>Micrococcales</taxon>
        <taxon>Micrococcaceae</taxon>
        <taxon>Kocuria</taxon>
    </lineage>
</organism>
<name>A0A0W8I7W8_KOCRO</name>
<sequence length="146" mass="17149">MMSALRRKQVTPEVFRRIADAIDAMAVDDAAKRTKREIERRSGLSHDAVDRAFKQDEEAETEWHITRRFHDLREGRGTGMSPDRRRKVETKQALADAKEKLKAEERQNERYMMALFAMHLNATEQDRAQEGDVIPMGRNRRPNRWT</sequence>
<gene>
    <name evidence="2" type="ORF">AVL61_05010</name>
</gene>
<reference evidence="3" key="1">
    <citation type="submission" date="2015-12" db="EMBL/GenBank/DDBJ databases">
        <authorList>
            <person name="Nair G.R."/>
            <person name="Kaur G."/>
            <person name="Mayilraj S."/>
        </authorList>
    </citation>
    <scope>NUCLEOTIDE SEQUENCE [LARGE SCALE GENOMIC DNA]</scope>
    <source>
        <strain evidence="3">CD08_4</strain>
    </source>
</reference>
<dbReference type="Proteomes" id="UP000053512">
    <property type="component" value="Unassembled WGS sequence"/>
</dbReference>
<evidence type="ECO:0000313" key="3">
    <source>
        <dbReference type="Proteomes" id="UP000053512"/>
    </source>
</evidence>
<accession>A0A0W8I7W8</accession>
<evidence type="ECO:0000256" key="1">
    <source>
        <dbReference type="SAM" id="MobiDB-lite"/>
    </source>
</evidence>
<feature type="region of interest" description="Disordered" evidence="1">
    <location>
        <begin position="73"/>
        <end position="100"/>
    </location>
</feature>
<comment type="caution">
    <text evidence="2">The sequence shown here is derived from an EMBL/GenBank/DDBJ whole genome shotgun (WGS) entry which is preliminary data.</text>
</comment>